<dbReference type="EMBL" id="PDWZ02000001">
    <property type="protein sequence ID" value="KAB2110942.1"/>
    <property type="molecule type" value="Genomic_DNA"/>
</dbReference>
<organism evidence="1 2">
    <name type="scientific">Alternaria gaisen</name>
    <dbReference type="NCBI Taxonomy" id="167740"/>
    <lineage>
        <taxon>Eukaryota</taxon>
        <taxon>Fungi</taxon>
        <taxon>Dikarya</taxon>
        <taxon>Ascomycota</taxon>
        <taxon>Pezizomycotina</taxon>
        <taxon>Dothideomycetes</taxon>
        <taxon>Pleosporomycetidae</taxon>
        <taxon>Pleosporales</taxon>
        <taxon>Pleosporineae</taxon>
        <taxon>Pleosporaceae</taxon>
        <taxon>Alternaria</taxon>
        <taxon>Alternaria sect. Alternaria</taxon>
    </lineage>
</organism>
<keyword evidence="2" id="KW-1185">Reference proteome</keyword>
<evidence type="ECO:0000313" key="1">
    <source>
        <dbReference type="EMBL" id="KAB2110942.1"/>
    </source>
</evidence>
<accession>A0ACB6G2J1</accession>
<gene>
    <name evidence="1" type="ORF">AG0111_0g1703</name>
</gene>
<sequence length="46" mass="5596">MTYWTQFWRWTSSLSTLPLRMEDIVRYLDKVYSGQSRGAALYGFKW</sequence>
<proteinExistence type="predicted"/>
<protein>
    <submittedName>
        <fullName evidence="1">Uncharacterized protein</fullName>
    </submittedName>
</protein>
<dbReference type="Proteomes" id="UP000293547">
    <property type="component" value="Unassembled WGS sequence"/>
</dbReference>
<evidence type="ECO:0000313" key="2">
    <source>
        <dbReference type="Proteomes" id="UP000293547"/>
    </source>
</evidence>
<comment type="caution">
    <text evidence="1">The sequence shown here is derived from an EMBL/GenBank/DDBJ whole genome shotgun (WGS) entry which is preliminary data.</text>
</comment>
<name>A0ACB6G2J1_9PLEO</name>
<reference evidence="1 2" key="1">
    <citation type="journal article" date="2019" name="bioRxiv">
        <title>Genomics, evolutionary history and diagnostics of the Alternaria alternata species group including apple and Asian pear pathotypes.</title>
        <authorList>
            <person name="Armitage A.D."/>
            <person name="Cockerton H.M."/>
            <person name="Sreenivasaprasad S."/>
            <person name="Woodhall J.W."/>
            <person name="Lane C.R."/>
            <person name="Harrison R.J."/>
            <person name="Clarkson J.P."/>
        </authorList>
    </citation>
    <scope>NUCLEOTIDE SEQUENCE [LARGE SCALE GENOMIC DNA]</scope>
    <source>
        <strain evidence="1 2">FERA 650</strain>
    </source>
</reference>